<feature type="region of interest" description="Disordered" evidence="1">
    <location>
        <begin position="535"/>
        <end position="554"/>
    </location>
</feature>
<evidence type="ECO:0000256" key="1">
    <source>
        <dbReference type="SAM" id="MobiDB-lite"/>
    </source>
</evidence>
<feature type="compositionally biased region" description="Acidic residues" evidence="1">
    <location>
        <begin position="241"/>
        <end position="263"/>
    </location>
</feature>
<dbReference type="OrthoDB" id="542422at2759"/>
<gene>
    <name evidence="2" type="ORF">VOLCADRAFT_106627</name>
</gene>
<dbReference type="EMBL" id="GL378369">
    <property type="protein sequence ID" value="EFJ43844.1"/>
    <property type="molecule type" value="Genomic_DNA"/>
</dbReference>
<feature type="region of interest" description="Disordered" evidence="1">
    <location>
        <begin position="1"/>
        <end position="54"/>
    </location>
</feature>
<keyword evidence="3" id="KW-1185">Reference proteome</keyword>
<dbReference type="RefSeq" id="XP_002955090.1">
    <property type="nucleotide sequence ID" value="XM_002955044.1"/>
</dbReference>
<evidence type="ECO:0000313" key="3">
    <source>
        <dbReference type="Proteomes" id="UP000001058"/>
    </source>
</evidence>
<dbReference type="AlphaFoldDB" id="D8U8P9"/>
<organism evidence="3">
    <name type="scientific">Volvox carteri f. nagariensis</name>
    <dbReference type="NCBI Taxonomy" id="3068"/>
    <lineage>
        <taxon>Eukaryota</taxon>
        <taxon>Viridiplantae</taxon>
        <taxon>Chlorophyta</taxon>
        <taxon>core chlorophytes</taxon>
        <taxon>Chlorophyceae</taxon>
        <taxon>CS clade</taxon>
        <taxon>Chlamydomonadales</taxon>
        <taxon>Volvocaceae</taxon>
        <taxon>Volvox</taxon>
    </lineage>
</organism>
<dbReference type="Proteomes" id="UP000001058">
    <property type="component" value="Unassembled WGS sequence"/>
</dbReference>
<sequence length="627" mass="65676">MSGRGGGRGGFGRGGGRGGFGGRGAPTGPVARDEDGTVLPTAPAGPPPLFPVPKVHQETGVLNEGFDPYKVAAAQAKEATSTSTTATAGASSGTKRARPPLSSVMTLIPEYFPEDLYSSKDMRPSPLEVDVYIITSDSPGAISDLLGRPPAFPPSGRQLIYLVSVHVLPPALTPSRPPPDEKLIGVLYAATDIAEHDAYFRTQSRPDDPSGLRRLEQLAKLESQVGEEGAPGARKAAGGAEGEEEEAAAEEELRDTDEEEDMEDDDYYQGMVTDLMTAAMKGQCTEHEHVPAPANSGRSLSKQEEDKEEDKEEKKTYVVLLLSNWAHVCVFVMSVVYFRSKHMSGVGVEVVTLPVERDKAASRPSLPLTVRVIAKTDFTGESAFPSKCTTSVDPTGACQDGMFGRTAHLYSFSTHARSCVLLFLCGGVSGGGFRLVHEVVQPLHIAAQTQEATPPGGGCLEPLAAVAETPFGVGGGGDGGGGGAVAACAAGFGAAPGRGGVLSAGRARGPVWEWKACKVGCERSRTFALRARASMHDQVPHSPPGHGTDGASSALKYTDGWAEGAAPPILAARYPGCPPCPLLWLQSDRTSLLLQLLYSEAAVKDGDLFYSVNYIDMADIGKGTPAS</sequence>
<feature type="compositionally biased region" description="Low complexity" evidence="1">
    <location>
        <begin position="76"/>
        <end position="94"/>
    </location>
</feature>
<evidence type="ECO:0000313" key="2">
    <source>
        <dbReference type="EMBL" id="EFJ43844.1"/>
    </source>
</evidence>
<feature type="region of interest" description="Disordered" evidence="1">
    <location>
        <begin position="76"/>
        <end position="99"/>
    </location>
</feature>
<feature type="compositionally biased region" description="Gly residues" evidence="1">
    <location>
        <begin position="1"/>
        <end position="25"/>
    </location>
</feature>
<dbReference type="KEGG" id="vcn:VOLCADRAFT_106627"/>
<dbReference type="GeneID" id="9621912"/>
<feature type="region of interest" description="Disordered" evidence="1">
    <location>
        <begin position="222"/>
        <end position="263"/>
    </location>
</feature>
<dbReference type="InParanoid" id="D8U8P9"/>
<accession>D8U8P9</accession>
<proteinExistence type="predicted"/>
<feature type="region of interest" description="Disordered" evidence="1">
    <location>
        <begin position="283"/>
        <end position="311"/>
    </location>
</feature>
<reference evidence="2 3" key="1">
    <citation type="journal article" date="2010" name="Science">
        <title>Genomic analysis of organismal complexity in the multicellular green alga Volvox carteri.</title>
        <authorList>
            <person name="Prochnik S.E."/>
            <person name="Umen J."/>
            <person name="Nedelcu A.M."/>
            <person name="Hallmann A."/>
            <person name="Miller S.M."/>
            <person name="Nishii I."/>
            <person name="Ferris P."/>
            <person name="Kuo A."/>
            <person name="Mitros T."/>
            <person name="Fritz-Laylin L.K."/>
            <person name="Hellsten U."/>
            <person name="Chapman J."/>
            <person name="Simakov O."/>
            <person name="Rensing S.A."/>
            <person name="Terry A."/>
            <person name="Pangilinan J."/>
            <person name="Kapitonov V."/>
            <person name="Jurka J."/>
            <person name="Salamov A."/>
            <person name="Shapiro H."/>
            <person name="Schmutz J."/>
            <person name="Grimwood J."/>
            <person name="Lindquist E."/>
            <person name="Lucas S."/>
            <person name="Grigoriev I.V."/>
            <person name="Schmitt R."/>
            <person name="Kirk D."/>
            <person name="Rokhsar D.S."/>
        </authorList>
    </citation>
    <scope>NUCLEOTIDE SEQUENCE [LARGE SCALE GENOMIC DNA]</scope>
    <source>
        <strain evidence="3">f. Nagariensis / Eve</strain>
    </source>
</reference>
<protein>
    <submittedName>
        <fullName evidence="2">Uncharacterized protein</fullName>
    </submittedName>
</protein>
<name>D8U8P9_VOLCA</name>
<feature type="compositionally biased region" description="Low complexity" evidence="1">
    <location>
        <begin position="226"/>
        <end position="238"/>
    </location>
</feature>